<dbReference type="PANTHER" id="PTHR21013:SF10">
    <property type="entry name" value="ATP SYNTHASE MITOCHONDRIAL F1 COMPLEX ASSEMBLY FACTOR 2"/>
    <property type="match status" value="1"/>
</dbReference>
<dbReference type="GO" id="GO:0005739">
    <property type="term" value="C:mitochondrion"/>
    <property type="evidence" value="ECO:0007669"/>
    <property type="project" value="UniProtKB-SubCell"/>
</dbReference>
<protein>
    <recommendedName>
        <fullName evidence="9">ATP synthase mitochondrial F1 complex assembly factor 2</fullName>
    </recommendedName>
</protein>
<evidence type="ECO:0000313" key="7">
    <source>
        <dbReference type="EMBL" id="KIV82723.1"/>
    </source>
</evidence>
<dbReference type="EMBL" id="KN846952">
    <property type="protein sequence ID" value="KIV82723.1"/>
    <property type="molecule type" value="Genomic_DNA"/>
</dbReference>
<dbReference type="AlphaFoldDB" id="A0A0D1Z796"/>
<proteinExistence type="inferred from homology"/>
<evidence type="ECO:0000256" key="4">
    <source>
        <dbReference type="ARBA" id="ARBA00023128"/>
    </source>
</evidence>
<dbReference type="InterPro" id="IPR042272">
    <property type="entry name" value="ATP12_ATP_synth-F1-assembly_N"/>
</dbReference>
<evidence type="ECO:0000256" key="2">
    <source>
        <dbReference type="ARBA" id="ARBA00008231"/>
    </source>
</evidence>
<evidence type="ECO:0008006" key="9">
    <source>
        <dbReference type="Google" id="ProtNLM"/>
    </source>
</evidence>
<feature type="region of interest" description="Disordered" evidence="6">
    <location>
        <begin position="29"/>
        <end position="67"/>
    </location>
</feature>
<gene>
    <name evidence="7" type="ORF">PV11_04809</name>
</gene>
<sequence>MHTTTLRVASKAARAWRYDSSIGRLAKPTVRHIESTTPRPATALPITATGPPPSAPIPTSSQYGDRVDERRRKAQLLQQGKELRNTQSGKKTSPLKKRFWKDVHIREVPEGYQVYLDSRPVRTPTKAILTVPRSKPHLAHAIAIEWDMLENAQQALKNHNIPMTSIVARAQDIMEAEARGDTTIRDEIITVAMRYLDTDTLLCWAPNQTSDFAATLEKQKDRPSTLRDLQIKTAMPIISYLKTSVWPGVEIRPVLDEHTIMPAKQSEVTRSVIQGWMAGLPAWELAALERAVLAGKSVLIGTRLLIEWSEEFRDLQRSSEKRFGIEEACEAASLEVKWQTGMWGEVEDTHDVDNEDIRRQFGSAILLVSGHR</sequence>
<dbReference type="InterPro" id="IPR011419">
    <property type="entry name" value="ATP12_ATP_synth-F1-assembly"/>
</dbReference>
<name>A0A0D1Z796_9EURO</name>
<dbReference type="Proteomes" id="UP000053599">
    <property type="component" value="Unassembled WGS sequence"/>
</dbReference>
<evidence type="ECO:0000256" key="1">
    <source>
        <dbReference type="ARBA" id="ARBA00004173"/>
    </source>
</evidence>
<comment type="similarity">
    <text evidence="2">Belongs to the ATP12 family.</text>
</comment>
<evidence type="ECO:0000256" key="3">
    <source>
        <dbReference type="ARBA" id="ARBA00022946"/>
    </source>
</evidence>
<dbReference type="Pfam" id="PF07542">
    <property type="entry name" value="ATP12"/>
    <property type="match status" value="1"/>
</dbReference>
<keyword evidence="5" id="KW-0143">Chaperone</keyword>
<dbReference type="OrthoDB" id="5322896at2759"/>
<keyword evidence="3" id="KW-0809">Transit peptide</keyword>
<organism evidence="7 8">
    <name type="scientific">Exophiala sideris</name>
    <dbReference type="NCBI Taxonomy" id="1016849"/>
    <lineage>
        <taxon>Eukaryota</taxon>
        <taxon>Fungi</taxon>
        <taxon>Dikarya</taxon>
        <taxon>Ascomycota</taxon>
        <taxon>Pezizomycotina</taxon>
        <taxon>Eurotiomycetes</taxon>
        <taxon>Chaetothyriomycetidae</taxon>
        <taxon>Chaetothyriales</taxon>
        <taxon>Herpotrichiellaceae</taxon>
        <taxon>Exophiala</taxon>
    </lineage>
</organism>
<dbReference type="STRING" id="1016849.A0A0D1Z796"/>
<dbReference type="PANTHER" id="PTHR21013">
    <property type="entry name" value="ATP SYNTHASE MITOCHONDRIAL F1 COMPLEX ASSEMBLY FACTOR 2/ATP12 PROTEIN, MITOCHONDRIAL PRECURSOR"/>
    <property type="match status" value="1"/>
</dbReference>
<reference evidence="7 8" key="1">
    <citation type="submission" date="2015-01" db="EMBL/GenBank/DDBJ databases">
        <title>The Genome Sequence of Exophiala sideris CBS121828.</title>
        <authorList>
            <consortium name="The Broad Institute Genomics Platform"/>
            <person name="Cuomo C."/>
            <person name="de Hoog S."/>
            <person name="Gorbushina A."/>
            <person name="Stielow B."/>
            <person name="Teixiera M."/>
            <person name="Abouelleil A."/>
            <person name="Chapman S.B."/>
            <person name="Priest M."/>
            <person name="Young S.K."/>
            <person name="Wortman J."/>
            <person name="Nusbaum C."/>
            <person name="Birren B."/>
        </authorList>
    </citation>
    <scope>NUCLEOTIDE SEQUENCE [LARGE SCALE GENOMIC DNA]</scope>
    <source>
        <strain evidence="7 8">CBS 121828</strain>
    </source>
</reference>
<dbReference type="GO" id="GO:0033615">
    <property type="term" value="P:mitochondrial proton-transporting ATP synthase complex assembly"/>
    <property type="evidence" value="ECO:0007669"/>
    <property type="project" value="TreeGrafter"/>
</dbReference>
<keyword evidence="4" id="KW-0496">Mitochondrion</keyword>
<evidence type="ECO:0000256" key="6">
    <source>
        <dbReference type="SAM" id="MobiDB-lite"/>
    </source>
</evidence>
<dbReference type="HOGENOM" id="CLU_047893_1_1_1"/>
<dbReference type="Gene3D" id="1.10.3580.10">
    <property type="entry name" value="ATP12 ATPase"/>
    <property type="match status" value="1"/>
</dbReference>
<evidence type="ECO:0000256" key="5">
    <source>
        <dbReference type="ARBA" id="ARBA00023186"/>
    </source>
</evidence>
<dbReference type="SUPFAM" id="SSF160909">
    <property type="entry name" value="ATP12-like"/>
    <property type="match status" value="1"/>
</dbReference>
<accession>A0A0D1Z796</accession>
<dbReference type="InterPro" id="IPR023335">
    <property type="entry name" value="ATP12_ortho_dom_sf"/>
</dbReference>
<evidence type="ECO:0000313" key="8">
    <source>
        <dbReference type="Proteomes" id="UP000053599"/>
    </source>
</evidence>
<dbReference type="Gene3D" id="3.30.2180.10">
    <property type="entry name" value="ATP12-like"/>
    <property type="match status" value="1"/>
</dbReference>
<comment type="subcellular location">
    <subcellularLocation>
        <location evidence="1">Mitochondrion</location>
    </subcellularLocation>
</comment>